<evidence type="ECO:0000256" key="2">
    <source>
        <dbReference type="ARBA" id="ARBA00022679"/>
    </source>
</evidence>
<feature type="binding site" evidence="9">
    <location>
        <position position="91"/>
    </location>
    <ligand>
        <name>Mg(2+)</name>
        <dbReference type="ChEBI" id="CHEBI:18420"/>
    </ligand>
</feature>
<gene>
    <name evidence="9" type="primary">thiE</name>
    <name evidence="13" type="ORF">SAMN02745975_02632</name>
</gene>
<dbReference type="GO" id="GO:0004789">
    <property type="term" value="F:thiamine-phosphate diphosphorylase activity"/>
    <property type="evidence" value="ECO:0007669"/>
    <property type="project" value="UniProtKB-UniRule"/>
</dbReference>
<dbReference type="GO" id="GO:0000287">
    <property type="term" value="F:magnesium ion binding"/>
    <property type="evidence" value="ECO:0007669"/>
    <property type="project" value="UniProtKB-UniRule"/>
</dbReference>
<dbReference type="InterPro" id="IPR036206">
    <property type="entry name" value="ThiamineP_synth_sf"/>
</dbReference>
<proteinExistence type="inferred from homology"/>
<dbReference type="InterPro" id="IPR013785">
    <property type="entry name" value="Aldolase_TIM"/>
</dbReference>
<dbReference type="NCBIfam" id="TIGR00693">
    <property type="entry name" value="thiE"/>
    <property type="match status" value="1"/>
</dbReference>
<evidence type="ECO:0000256" key="10">
    <source>
        <dbReference type="RuleBase" id="RU003826"/>
    </source>
</evidence>
<feature type="binding site" evidence="9">
    <location>
        <position position="139"/>
    </location>
    <ligand>
        <name>4-amino-2-methyl-5-(diphosphooxymethyl)pyrimidine</name>
        <dbReference type="ChEBI" id="CHEBI:57841"/>
    </ligand>
</feature>
<comment type="function">
    <text evidence="9">Condenses 4-methyl-5-(beta-hydroxyethyl)thiazole monophosphate (THZ-P) and 2-methyl-4-amino-5-hydroxymethyl pyrimidine pyrophosphate (HMP-PP) to form thiamine monophosphate (TMP).</text>
</comment>
<evidence type="ECO:0000256" key="9">
    <source>
        <dbReference type="HAMAP-Rule" id="MF_00097"/>
    </source>
</evidence>
<keyword evidence="5 9" id="KW-0784">Thiamine biosynthesis</keyword>
<evidence type="ECO:0000256" key="6">
    <source>
        <dbReference type="ARBA" id="ARBA00047334"/>
    </source>
</evidence>
<evidence type="ECO:0000256" key="11">
    <source>
        <dbReference type="RuleBase" id="RU004253"/>
    </source>
</evidence>
<evidence type="ECO:0000256" key="8">
    <source>
        <dbReference type="ARBA" id="ARBA00047883"/>
    </source>
</evidence>
<comment type="similarity">
    <text evidence="9 10">Belongs to the thiamine-phosphate synthase family.</text>
</comment>
<dbReference type="GO" id="GO:0005737">
    <property type="term" value="C:cytoplasm"/>
    <property type="evidence" value="ECO:0007669"/>
    <property type="project" value="TreeGrafter"/>
</dbReference>
<keyword evidence="14" id="KW-1185">Reference proteome</keyword>
<evidence type="ECO:0000256" key="4">
    <source>
        <dbReference type="ARBA" id="ARBA00022842"/>
    </source>
</evidence>
<dbReference type="HAMAP" id="MF_00097">
    <property type="entry name" value="TMP_synthase"/>
    <property type="match status" value="1"/>
</dbReference>
<comment type="catalytic activity">
    <reaction evidence="8 9 10">
        <text>2-[(2R,5Z)-2-carboxy-4-methylthiazol-5(2H)-ylidene]ethyl phosphate + 4-amino-2-methyl-5-(diphosphooxymethyl)pyrimidine + 2 H(+) = thiamine phosphate + CO2 + diphosphate</text>
        <dbReference type="Rhea" id="RHEA:47844"/>
        <dbReference type="ChEBI" id="CHEBI:15378"/>
        <dbReference type="ChEBI" id="CHEBI:16526"/>
        <dbReference type="ChEBI" id="CHEBI:33019"/>
        <dbReference type="ChEBI" id="CHEBI:37575"/>
        <dbReference type="ChEBI" id="CHEBI:57841"/>
        <dbReference type="ChEBI" id="CHEBI:62899"/>
        <dbReference type="EC" id="2.5.1.3"/>
    </reaction>
</comment>
<feature type="binding site" evidence="9">
    <location>
        <position position="71"/>
    </location>
    <ligand>
        <name>4-amino-2-methyl-5-(diphosphooxymethyl)pyrimidine</name>
        <dbReference type="ChEBI" id="CHEBI:57841"/>
    </ligand>
</feature>
<dbReference type="STRING" id="1121919.SAMN02745975_02632"/>
<evidence type="ECO:0000256" key="5">
    <source>
        <dbReference type="ARBA" id="ARBA00022977"/>
    </source>
</evidence>
<feature type="binding site" evidence="9">
    <location>
        <begin position="136"/>
        <end position="138"/>
    </location>
    <ligand>
        <name>2-[(2R,5Z)-2-carboxy-4-methylthiazol-5(2H)-ylidene]ethyl phosphate</name>
        <dbReference type="ChEBI" id="CHEBI:62899"/>
    </ligand>
</feature>
<comment type="catalytic activity">
    <reaction evidence="7 9 10">
        <text>2-(2-carboxy-4-methylthiazol-5-yl)ethyl phosphate + 4-amino-2-methyl-5-(diphosphooxymethyl)pyrimidine + 2 H(+) = thiamine phosphate + CO2 + diphosphate</text>
        <dbReference type="Rhea" id="RHEA:47848"/>
        <dbReference type="ChEBI" id="CHEBI:15378"/>
        <dbReference type="ChEBI" id="CHEBI:16526"/>
        <dbReference type="ChEBI" id="CHEBI:33019"/>
        <dbReference type="ChEBI" id="CHEBI:37575"/>
        <dbReference type="ChEBI" id="CHEBI:57841"/>
        <dbReference type="ChEBI" id="CHEBI:62890"/>
        <dbReference type="EC" id="2.5.1.3"/>
    </reaction>
</comment>
<dbReference type="Proteomes" id="UP000184536">
    <property type="component" value="Unassembled WGS sequence"/>
</dbReference>
<dbReference type="EC" id="2.5.1.3" evidence="9"/>
<dbReference type="CDD" id="cd00564">
    <property type="entry name" value="TMP_TenI"/>
    <property type="match status" value="1"/>
</dbReference>
<dbReference type="PANTHER" id="PTHR20857:SF15">
    <property type="entry name" value="THIAMINE-PHOSPHATE SYNTHASE"/>
    <property type="match status" value="1"/>
</dbReference>
<dbReference type="InterPro" id="IPR034291">
    <property type="entry name" value="TMP_synthase"/>
</dbReference>
<feature type="binding site" evidence="9">
    <location>
        <position position="72"/>
    </location>
    <ligand>
        <name>Mg(2+)</name>
        <dbReference type="ChEBI" id="CHEBI:18420"/>
    </ligand>
</feature>
<dbReference type="OrthoDB" id="9812206at2"/>
<dbReference type="SUPFAM" id="SSF51391">
    <property type="entry name" value="Thiamin phosphate synthase"/>
    <property type="match status" value="1"/>
</dbReference>
<comment type="catalytic activity">
    <reaction evidence="6 9 10">
        <text>4-methyl-5-(2-phosphooxyethyl)-thiazole + 4-amino-2-methyl-5-(diphosphooxymethyl)pyrimidine + H(+) = thiamine phosphate + diphosphate</text>
        <dbReference type="Rhea" id="RHEA:22328"/>
        <dbReference type="ChEBI" id="CHEBI:15378"/>
        <dbReference type="ChEBI" id="CHEBI:33019"/>
        <dbReference type="ChEBI" id="CHEBI:37575"/>
        <dbReference type="ChEBI" id="CHEBI:57841"/>
        <dbReference type="ChEBI" id="CHEBI:58296"/>
        <dbReference type="EC" id="2.5.1.3"/>
    </reaction>
</comment>
<feature type="binding site" evidence="9">
    <location>
        <position position="110"/>
    </location>
    <ligand>
        <name>4-amino-2-methyl-5-(diphosphooxymethyl)pyrimidine</name>
        <dbReference type="ChEBI" id="CHEBI:57841"/>
    </ligand>
</feature>
<keyword evidence="4 9" id="KW-0460">Magnesium</keyword>
<comment type="caution">
    <text evidence="9">Lacks conserved residue(s) required for the propagation of feature annotation.</text>
</comment>
<feature type="domain" description="Thiamine phosphate synthase/TenI" evidence="12">
    <location>
        <begin position="9"/>
        <end position="189"/>
    </location>
</feature>
<feature type="binding site" evidence="9">
    <location>
        <position position="166"/>
    </location>
    <ligand>
        <name>2-[(2R,5Z)-2-carboxy-4-methylthiazol-5(2H)-ylidene]ethyl phosphate</name>
        <dbReference type="ChEBI" id="CHEBI:62899"/>
    </ligand>
</feature>
<dbReference type="FunFam" id="3.20.20.70:FF:000096">
    <property type="entry name" value="Thiamine-phosphate synthase"/>
    <property type="match status" value="1"/>
</dbReference>
<dbReference type="RefSeq" id="WP_110941721.1">
    <property type="nucleotide sequence ID" value="NZ_FQZV01000035.1"/>
</dbReference>
<accession>A0A1M6LAR0</accession>
<keyword evidence="3 9" id="KW-0479">Metal-binding</keyword>
<sequence>MKPNVNYGLYLITDRACLQGKNLIETIEEAIAGGVTLVQLREKDASSLAFYEIAVQVKALTSKYGIPLVINDRLDIALAVDADGLHVGQSDLPASVARKVLGNHKLLGVSTANLEEALKAKAEGADYIGVGALFPTNTKTDTRWVTLEQLQSIKESVNIPVVGIGGIQESNALAVKETGIDGIAVASAILAAPSAKEAARRLWKSFMNA</sequence>
<feature type="binding site" evidence="9">
    <location>
        <begin position="39"/>
        <end position="43"/>
    </location>
    <ligand>
        <name>4-amino-2-methyl-5-(diphosphooxymethyl)pyrimidine</name>
        <dbReference type="ChEBI" id="CHEBI:57841"/>
    </ligand>
</feature>
<keyword evidence="2 9" id="KW-0808">Transferase</keyword>
<evidence type="ECO:0000256" key="7">
    <source>
        <dbReference type="ARBA" id="ARBA00047851"/>
    </source>
</evidence>
<comment type="cofactor">
    <cofactor evidence="9">
        <name>Mg(2+)</name>
        <dbReference type="ChEBI" id="CHEBI:18420"/>
    </cofactor>
    <text evidence="9">Binds 1 Mg(2+) ion per subunit.</text>
</comment>
<dbReference type="EMBL" id="FQZV01000035">
    <property type="protein sequence ID" value="SHJ68297.1"/>
    <property type="molecule type" value="Genomic_DNA"/>
</dbReference>
<evidence type="ECO:0000256" key="1">
    <source>
        <dbReference type="ARBA" id="ARBA00005165"/>
    </source>
</evidence>
<reference evidence="14" key="1">
    <citation type="submission" date="2016-11" db="EMBL/GenBank/DDBJ databases">
        <authorList>
            <person name="Varghese N."/>
            <person name="Submissions S."/>
        </authorList>
    </citation>
    <scope>NUCLEOTIDE SEQUENCE [LARGE SCALE GENOMIC DNA]</scope>
    <source>
        <strain evidence="14">DSM 17957</strain>
    </source>
</reference>
<dbReference type="UniPathway" id="UPA00060">
    <property type="reaction ID" value="UER00141"/>
</dbReference>
<evidence type="ECO:0000313" key="14">
    <source>
        <dbReference type="Proteomes" id="UP000184536"/>
    </source>
</evidence>
<dbReference type="AlphaFoldDB" id="A0A1M6LAR0"/>
<name>A0A1M6LAR0_9FIRM</name>
<evidence type="ECO:0000313" key="13">
    <source>
        <dbReference type="EMBL" id="SHJ68297.1"/>
    </source>
</evidence>
<dbReference type="PANTHER" id="PTHR20857">
    <property type="entry name" value="THIAMINE-PHOSPHATE PYROPHOSPHORYLASE"/>
    <property type="match status" value="1"/>
</dbReference>
<protein>
    <recommendedName>
        <fullName evidence="9">Thiamine-phosphate synthase</fullName>
        <shortName evidence="9">TP synthase</shortName>
        <shortName evidence="9">TPS</shortName>
        <ecNumber evidence="9">2.5.1.3</ecNumber>
    </recommendedName>
    <alternativeName>
        <fullName evidence="9">Thiamine-phosphate pyrophosphorylase</fullName>
        <shortName evidence="9">TMP pyrophosphorylase</shortName>
        <shortName evidence="9">TMP-PPase</shortName>
    </alternativeName>
</protein>
<evidence type="ECO:0000259" key="12">
    <source>
        <dbReference type="Pfam" id="PF02581"/>
    </source>
</evidence>
<dbReference type="GO" id="GO:0009228">
    <property type="term" value="P:thiamine biosynthetic process"/>
    <property type="evidence" value="ECO:0007669"/>
    <property type="project" value="UniProtKB-KW"/>
</dbReference>
<dbReference type="GO" id="GO:0009229">
    <property type="term" value="P:thiamine diphosphate biosynthetic process"/>
    <property type="evidence" value="ECO:0007669"/>
    <property type="project" value="UniProtKB-UniRule"/>
</dbReference>
<comment type="pathway">
    <text evidence="1 9 11">Cofactor biosynthesis; thiamine diphosphate biosynthesis; thiamine phosphate from 4-amino-2-methyl-5-diphosphomethylpyrimidine and 4-methyl-5-(2-phosphoethyl)-thiazole: step 1/1.</text>
</comment>
<dbReference type="Gene3D" id="3.20.20.70">
    <property type="entry name" value="Aldolase class I"/>
    <property type="match status" value="1"/>
</dbReference>
<dbReference type="InterPro" id="IPR022998">
    <property type="entry name" value="ThiamineP_synth_TenI"/>
</dbReference>
<evidence type="ECO:0000256" key="3">
    <source>
        <dbReference type="ARBA" id="ARBA00022723"/>
    </source>
</evidence>
<dbReference type="Pfam" id="PF02581">
    <property type="entry name" value="TMP-TENI"/>
    <property type="match status" value="1"/>
</dbReference>
<organism evidence="13 14">
    <name type="scientific">Geosporobacter subterraneus DSM 17957</name>
    <dbReference type="NCBI Taxonomy" id="1121919"/>
    <lineage>
        <taxon>Bacteria</taxon>
        <taxon>Bacillati</taxon>
        <taxon>Bacillota</taxon>
        <taxon>Clostridia</taxon>
        <taxon>Peptostreptococcales</taxon>
        <taxon>Thermotaleaceae</taxon>
        <taxon>Geosporobacter</taxon>
    </lineage>
</organism>